<feature type="region of interest" description="Disordered" evidence="1">
    <location>
        <begin position="59"/>
        <end position="90"/>
    </location>
</feature>
<dbReference type="EMBL" id="JAAAJB010000038">
    <property type="protein sequence ID" value="KAG0268889.1"/>
    <property type="molecule type" value="Genomic_DNA"/>
</dbReference>
<feature type="compositionally biased region" description="Low complexity" evidence="1">
    <location>
        <begin position="29"/>
        <end position="43"/>
    </location>
</feature>
<feature type="region of interest" description="Disordered" evidence="1">
    <location>
        <begin position="18"/>
        <end position="45"/>
    </location>
</feature>
<gene>
    <name evidence="2" type="ORF">DFQ27_005328</name>
</gene>
<evidence type="ECO:0000313" key="2">
    <source>
        <dbReference type="EMBL" id="KAG0268889.1"/>
    </source>
</evidence>
<dbReference type="AlphaFoldDB" id="A0A9P6QJR6"/>
<name>A0A9P6QJR6_9FUNG</name>
<reference evidence="2" key="1">
    <citation type="journal article" date="2020" name="Fungal Divers.">
        <title>Resolving the Mortierellaceae phylogeny through synthesis of multi-gene phylogenetics and phylogenomics.</title>
        <authorList>
            <person name="Vandepol N."/>
            <person name="Liber J."/>
            <person name="Desiro A."/>
            <person name="Na H."/>
            <person name="Kennedy M."/>
            <person name="Barry K."/>
            <person name="Grigoriev I.V."/>
            <person name="Miller A.N."/>
            <person name="O'Donnell K."/>
            <person name="Stajich J.E."/>
            <person name="Bonito G."/>
        </authorList>
    </citation>
    <scope>NUCLEOTIDE SEQUENCE</scope>
    <source>
        <strain evidence="2">BC1065</strain>
    </source>
</reference>
<accession>A0A9P6QJR6</accession>
<feature type="non-terminal residue" evidence="2">
    <location>
        <position position="1"/>
    </location>
</feature>
<dbReference type="Proteomes" id="UP000807716">
    <property type="component" value="Unassembled WGS sequence"/>
</dbReference>
<organism evidence="2 3">
    <name type="scientific">Actinomortierella ambigua</name>
    <dbReference type="NCBI Taxonomy" id="1343610"/>
    <lineage>
        <taxon>Eukaryota</taxon>
        <taxon>Fungi</taxon>
        <taxon>Fungi incertae sedis</taxon>
        <taxon>Mucoromycota</taxon>
        <taxon>Mortierellomycotina</taxon>
        <taxon>Mortierellomycetes</taxon>
        <taxon>Mortierellales</taxon>
        <taxon>Mortierellaceae</taxon>
        <taxon>Actinomortierella</taxon>
    </lineage>
</organism>
<protein>
    <submittedName>
        <fullName evidence="2">Uncharacterized protein</fullName>
    </submittedName>
</protein>
<evidence type="ECO:0000313" key="3">
    <source>
        <dbReference type="Proteomes" id="UP000807716"/>
    </source>
</evidence>
<keyword evidence="3" id="KW-1185">Reference proteome</keyword>
<comment type="caution">
    <text evidence="2">The sequence shown here is derived from an EMBL/GenBank/DDBJ whole genome shotgun (WGS) entry which is preliminary data.</text>
</comment>
<sequence length="176" mass="18027">AAMGGVGDKAFDKALAAVQKHGSSPLAGSSRSDSESASPRSPSVGFQSLHSLASPIISTPKEHVGSPLLPSLHNGGGGGGDGYDDEATRQMKGKEVVQKVGHSSGVALAIDTSSNGHVSEHGRLLAGEAERGLSSALTSASVVDSFGAQFMVLWHRPAWKVGITFAVLWVLNFISP</sequence>
<proteinExistence type="predicted"/>
<evidence type="ECO:0000256" key="1">
    <source>
        <dbReference type="SAM" id="MobiDB-lite"/>
    </source>
</evidence>